<protein>
    <submittedName>
        <fullName evidence="2">Uncharacterized protein</fullName>
    </submittedName>
</protein>
<feature type="chain" id="PRO_5026972549" evidence="1">
    <location>
        <begin position="23"/>
        <end position="525"/>
    </location>
</feature>
<comment type="caution">
    <text evidence="2">The sequence shown here is derived from an EMBL/GenBank/DDBJ whole genome shotgun (WGS) entry which is preliminary data.</text>
</comment>
<keyword evidence="3" id="KW-1185">Reference proteome</keyword>
<organism evidence="2 3">
    <name type="scientific">Alcanivorax sediminis</name>
    <dbReference type="NCBI Taxonomy" id="2663008"/>
    <lineage>
        <taxon>Bacteria</taxon>
        <taxon>Pseudomonadati</taxon>
        <taxon>Pseudomonadota</taxon>
        <taxon>Gammaproteobacteria</taxon>
        <taxon>Oceanospirillales</taxon>
        <taxon>Alcanivoracaceae</taxon>
        <taxon>Alcanivorax</taxon>
    </lineage>
</organism>
<dbReference type="EMBL" id="WIRE01000001">
    <property type="protein sequence ID" value="MQX54054.1"/>
    <property type="molecule type" value="Genomic_DNA"/>
</dbReference>
<proteinExistence type="predicted"/>
<keyword evidence="1" id="KW-0732">Signal</keyword>
<gene>
    <name evidence="2" type="ORF">GFN93_12405</name>
</gene>
<name>A0A6N7LY04_9GAMM</name>
<reference evidence="2 3" key="1">
    <citation type="submission" date="2019-10" db="EMBL/GenBank/DDBJ databases">
        <title>Alcanivorax sp.PA15-N-34 draft genome sequence.</title>
        <authorList>
            <person name="Liao X."/>
            <person name="Shao Z."/>
        </authorList>
    </citation>
    <scope>NUCLEOTIDE SEQUENCE [LARGE SCALE GENOMIC DNA]</scope>
    <source>
        <strain evidence="2 3">PA15-N-34</strain>
    </source>
</reference>
<evidence type="ECO:0000313" key="2">
    <source>
        <dbReference type="EMBL" id="MQX54054.1"/>
    </source>
</evidence>
<accession>A0A6N7LY04</accession>
<evidence type="ECO:0000313" key="3">
    <source>
        <dbReference type="Proteomes" id="UP000469421"/>
    </source>
</evidence>
<evidence type="ECO:0000256" key="1">
    <source>
        <dbReference type="SAM" id="SignalP"/>
    </source>
</evidence>
<dbReference type="Proteomes" id="UP000469421">
    <property type="component" value="Unassembled WGS sequence"/>
</dbReference>
<dbReference type="AlphaFoldDB" id="A0A6N7LY04"/>
<sequence length="525" mass="54718">MKNNNSVLLLFCCLLASPAASASVDTKMPGMQSLSDDELSEMTGQALFNLAYLAPGEAKDANGAPISSSSNQNIGFYNIGMEAELELNANIKNLQLGCGGVNNSVRPAACDIDIKNLSLSGIPSGFIGSGSQEGSPDYSGDGGRAATSALLTNPFVEFAIKNPNSATMREIVGARFGAAEILGMLSAGVLNGTAPIPGDGIQSLSGYMRVAATTGEVYTQATTFGSNSVGCVPLSGVPGCQSLGGKVETLLGNRYFRSLPTDGQTTGVSVPSLNVGFNLPSFTVTGKRMTQAVATNVSATIPWFPIADAGSCPAAYAAECAAANAQLIPGTFDDDILRVLLTEDGNSSTWNGCGIGLLGGCRSLVEYARFKMAPGSAITDLNLDITFKQSLSMFHNIPLTGSGGYLSLQGQDVHWPGANVDDIAQQGWWMSFQEPIDLGYLQAQQQVDVSDVLPQLADAVTTSLLEGDRIDVSSLGDSIDALTNAVLEKRLVVPLTGQTAYLTLENQQLKSQHVVANCWGSSTFC</sequence>
<feature type="signal peptide" evidence="1">
    <location>
        <begin position="1"/>
        <end position="22"/>
    </location>
</feature>